<protein>
    <submittedName>
        <fullName evidence="1">Uncharacterized protein</fullName>
    </submittedName>
</protein>
<proteinExistence type="predicted"/>
<organism evidence="1 2">
    <name type="scientific">Brachionus calyciflorus</name>
    <dbReference type="NCBI Taxonomy" id="104777"/>
    <lineage>
        <taxon>Eukaryota</taxon>
        <taxon>Metazoa</taxon>
        <taxon>Spiralia</taxon>
        <taxon>Gnathifera</taxon>
        <taxon>Rotifera</taxon>
        <taxon>Eurotatoria</taxon>
        <taxon>Monogononta</taxon>
        <taxon>Pseudotrocha</taxon>
        <taxon>Ploima</taxon>
        <taxon>Brachionidae</taxon>
        <taxon>Brachionus</taxon>
    </lineage>
</organism>
<gene>
    <name evidence="1" type="ORF">OXX778_LOCUS2692</name>
</gene>
<evidence type="ECO:0000313" key="1">
    <source>
        <dbReference type="EMBL" id="CAF0728677.1"/>
    </source>
</evidence>
<accession>A0A813N7H5</accession>
<evidence type="ECO:0000313" key="2">
    <source>
        <dbReference type="Proteomes" id="UP000663879"/>
    </source>
</evidence>
<dbReference type="Proteomes" id="UP000663879">
    <property type="component" value="Unassembled WGS sequence"/>
</dbReference>
<comment type="caution">
    <text evidence="1">The sequence shown here is derived from an EMBL/GenBank/DDBJ whole genome shotgun (WGS) entry which is preliminary data.</text>
</comment>
<dbReference type="AlphaFoldDB" id="A0A813N7H5"/>
<sequence length="274" mass="32022">MSLLKYFGKFLSKYQEGEDEESLDLPEKIKSKPQSNLIATTTIINKKKISRVYHSYSGLEYPITIHKNIYRRQNKQKTRLLPIAESSAITSESLCSPCNEKRKRPIKYCKCCGNEITKKVYFEDKKKIMAPKKCYLMFSENERLYRQRHFSSKKNLPLTQIEKFKHVSTRDHDDERNQIAKTCMKKSKALTNIKQIEYKSFLSKKRKYSSTLSSTMQDNSDFSRKSKQFKPKIDSIVESTCLDQKISSTFVVDFASTPIKLAPKTSTPVKLRRY</sequence>
<reference evidence="1" key="1">
    <citation type="submission" date="2021-02" db="EMBL/GenBank/DDBJ databases">
        <authorList>
            <person name="Nowell W R."/>
        </authorList>
    </citation>
    <scope>NUCLEOTIDE SEQUENCE</scope>
    <source>
        <strain evidence="1">Ploen Becks lab</strain>
    </source>
</reference>
<keyword evidence="2" id="KW-1185">Reference proteome</keyword>
<name>A0A813N7H5_9BILA</name>
<dbReference type="EMBL" id="CAJNOC010000217">
    <property type="protein sequence ID" value="CAF0728677.1"/>
    <property type="molecule type" value="Genomic_DNA"/>
</dbReference>